<organism evidence="1 2">
    <name type="scientific">Bradyrhizobium betae</name>
    <dbReference type="NCBI Taxonomy" id="244734"/>
    <lineage>
        <taxon>Bacteria</taxon>
        <taxon>Pseudomonadati</taxon>
        <taxon>Pseudomonadota</taxon>
        <taxon>Alphaproteobacteria</taxon>
        <taxon>Hyphomicrobiales</taxon>
        <taxon>Nitrobacteraceae</taxon>
        <taxon>Bradyrhizobium</taxon>
    </lineage>
</organism>
<dbReference type="RefSeq" id="WP_151644865.1">
    <property type="nucleotide sequence ID" value="NZ_CP044543.1"/>
</dbReference>
<evidence type="ECO:0000313" key="2">
    <source>
        <dbReference type="Proteomes" id="UP000325641"/>
    </source>
</evidence>
<accession>A0A5P6P3X1</accession>
<dbReference type="OrthoDB" id="8254311at2"/>
<dbReference type="AlphaFoldDB" id="A0A5P6P3X1"/>
<dbReference type="KEGG" id="bbet:F8237_11965"/>
<gene>
    <name evidence="1" type="ORF">F8237_11965</name>
</gene>
<dbReference type="EMBL" id="CP044543">
    <property type="protein sequence ID" value="QFI73049.1"/>
    <property type="molecule type" value="Genomic_DNA"/>
</dbReference>
<sequence length="82" mass="9170">MHEVSRSGAAGELQLNALIADLWWRVRLMNTDILEEEARAGVFDVREPAYPLLALNLRARRDNLVSTIGVLEQRTKPATEAA</sequence>
<dbReference type="Proteomes" id="UP000325641">
    <property type="component" value="Chromosome"/>
</dbReference>
<reference evidence="2" key="1">
    <citation type="submission" date="2019-10" db="EMBL/GenBank/DDBJ databases">
        <title>Complete Genome Sequence of Bradyrhizobium betae type strain PL7HG1T.</title>
        <authorList>
            <person name="Bromfield E.S.P."/>
            <person name="Cloutier S."/>
        </authorList>
    </citation>
    <scope>NUCLEOTIDE SEQUENCE [LARGE SCALE GENOMIC DNA]</scope>
    <source>
        <strain evidence="2">PL7HG1</strain>
    </source>
</reference>
<name>A0A5P6P3X1_9BRAD</name>
<evidence type="ECO:0000313" key="1">
    <source>
        <dbReference type="EMBL" id="QFI73049.1"/>
    </source>
</evidence>
<proteinExistence type="predicted"/>
<protein>
    <submittedName>
        <fullName evidence="1">Uncharacterized protein</fullName>
    </submittedName>
</protein>